<comment type="subunit">
    <text evidence="6">Monomer.</text>
</comment>
<evidence type="ECO:0000256" key="4">
    <source>
        <dbReference type="ARBA" id="ARBA00022723"/>
    </source>
</evidence>
<comment type="function">
    <text evidence="1 6">Removes the N-terminal methionine from nascent proteins. The N-terminal methionine is often cleaved when the second residue in the primary sequence is small and uncharged (Met-Ala-, Cys, Gly, Pro, Ser, Thr, or Val). Requires deformylation of the N(alpha)-formylated initiator methionine before it can be hydrolyzed.</text>
</comment>
<evidence type="ECO:0000256" key="3">
    <source>
        <dbReference type="ARBA" id="ARBA00022670"/>
    </source>
</evidence>
<evidence type="ECO:0000313" key="10">
    <source>
        <dbReference type="Proteomes" id="UP000469346"/>
    </source>
</evidence>
<feature type="binding site" evidence="6">
    <location>
        <position position="176"/>
    </location>
    <ligand>
        <name>a divalent metal cation</name>
        <dbReference type="ChEBI" id="CHEBI:60240"/>
        <label>2</label>
        <note>catalytic</note>
    </ligand>
</feature>
<feature type="binding site" evidence="6">
    <location>
        <position position="183"/>
    </location>
    <ligand>
        <name>substrate</name>
    </ligand>
</feature>
<dbReference type="InterPro" id="IPR000994">
    <property type="entry name" value="Pept_M24"/>
</dbReference>
<feature type="binding site" evidence="6">
    <location>
        <position position="240"/>
    </location>
    <ligand>
        <name>a divalent metal cation</name>
        <dbReference type="ChEBI" id="CHEBI:60240"/>
        <label>1</label>
    </ligand>
</feature>
<keyword evidence="5 6" id="KW-0378">Hydrolase</keyword>
<dbReference type="PANTHER" id="PTHR43330">
    <property type="entry name" value="METHIONINE AMINOPEPTIDASE"/>
    <property type="match status" value="1"/>
</dbReference>
<dbReference type="GO" id="GO:0006508">
    <property type="term" value="P:proteolysis"/>
    <property type="evidence" value="ECO:0007669"/>
    <property type="project" value="UniProtKB-KW"/>
</dbReference>
<organism evidence="9 10">
    <name type="scientific">Dissulfurirhabdus thermomarina</name>
    <dbReference type="NCBI Taxonomy" id="1765737"/>
    <lineage>
        <taxon>Bacteria</taxon>
        <taxon>Deltaproteobacteria</taxon>
        <taxon>Dissulfurirhabdaceae</taxon>
        <taxon>Dissulfurirhabdus</taxon>
    </lineage>
</organism>
<keyword evidence="3 6" id="KW-0645">Protease</keyword>
<dbReference type="HAMAP" id="MF_01974">
    <property type="entry name" value="MetAP_1"/>
    <property type="match status" value="1"/>
</dbReference>
<dbReference type="InterPro" id="IPR001714">
    <property type="entry name" value="Pept_M24_MAP"/>
</dbReference>
<evidence type="ECO:0000256" key="1">
    <source>
        <dbReference type="ARBA" id="ARBA00002521"/>
    </source>
</evidence>
<proteinExistence type="inferred from homology"/>
<evidence type="ECO:0000313" key="9">
    <source>
        <dbReference type="EMBL" id="NDY41328.1"/>
    </source>
</evidence>
<dbReference type="InterPro" id="IPR036005">
    <property type="entry name" value="Creatinase/aminopeptidase-like"/>
</dbReference>
<dbReference type="GO" id="GO:0046872">
    <property type="term" value="F:metal ion binding"/>
    <property type="evidence" value="ECO:0007669"/>
    <property type="project" value="UniProtKB-UniRule"/>
</dbReference>
<dbReference type="SUPFAM" id="SSF55920">
    <property type="entry name" value="Creatinase/aminopeptidase"/>
    <property type="match status" value="1"/>
</dbReference>
<dbReference type="EC" id="3.4.11.18" evidence="6 7"/>
<comment type="caution">
    <text evidence="9">The sequence shown here is derived from an EMBL/GenBank/DDBJ whole genome shotgun (WGS) entry which is preliminary data.</text>
</comment>
<dbReference type="GO" id="GO:0004239">
    <property type="term" value="F:initiator methionyl aminopeptidase activity"/>
    <property type="evidence" value="ECO:0007669"/>
    <property type="project" value="UniProtKB-UniRule"/>
</dbReference>
<dbReference type="PANTHER" id="PTHR43330:SF27">
    <property type="entry name" value="METHIONINE AMINOPEPTIDASE"/>
    <property type="match status" value="1"/>
</dbReference>
<gene>
    <name evidence="6 9" type="primary">map</name>
    <name evidence="9" type="ORF">G3N55_00490</name>
</gene>
<dbReference type="Gene3D" id="3.90.230.10">
    <property type="entry name" value="Creatinase/methionine aminopeptidase superfamily"/>
    <property type="match status" value="1"/>
</dbReference>
<dbReference type="Pfam" id="PF00557">
    <property type="entry name" value="Peptidase_M24"/>
    <property type="match status" value="1"/>
</dbReference>
<feature type="binding site" evidence="6">
    <location>
        <position position="83"/>
    </location>
    <ligand>
        <name>substrate</name>
    </ligand>
</feature>
<feature type="domain" description="Peptidase M24" evidence="8">
    <location>
        <begin position="17"/>
        <end position="247"/>
    </location>
</feature>
<keyword evidence="4 6" id="KW-0479">Metal-binding</keyword>
<dbReference type="EMBL" id="JAAGRR010000002">
    <property type="protein sequence ID" value="NDY41328.1"/>
    <property type="molecule type" value="Genomic_DNA"/>
</dbReference>
<dbReference type="PRINTS" id="PR00599">
    <property type="entry name" value="MAPEPTIDASE"/>
</dbReference>
<comment type="catalytic activity">
    <reaction evidence="6 7">
        <text>Release of N-terminal amino acids, preferentially methionine, from peptides and arylamides.</text>
        <dbReference type="EC" id="3.4.11.18"/>
    </reaction>
</comment>
<comment type="similarity">
    <text evidence="6">Belongs to the peptidase M24A family. Methionine aminopeptidase type 1 subfamily.</text>
</comment>
<dbReference type="GO" id="GO:0005829">
    <property type="term" value="C:cytosol"/>
    <property type="evidence" value="ECO:0007669"/>
    <property type="project" value="TreeGrafter"/>
</dbReference>
<feature type="binding site" evidence="6">
    <location>
        <position position="101"/>
    </location>
    <ligand>
        <name>a divalent metal cation</name>
        <dbReference type="ChEBI" id="CHEBI:60240"/>
        <label>1</label>
    </ligand>
</feature>
<evidence type="ECO:0000259" key="8">
    <source>
        <dbReference type="Pfam" id="PF00557"/>
    </source>
</evidence>
<evidence type="ECO:0000256" key="5">
    <source>
        <dbReference type="ARBA" id="ARBA00022801"/>
    </source>
</evidence>
<evidence type="ECO:0000256" key="7">
    <source>
        <dbReference type="RuleBase" id="RU003653"/>
    </source>
</evidence>
<dbReference type="CDD" id="cd01086">
    <property type="entry name" value="MetAP1"/>
    <property type="match status" value="1"/>
</dbReference>
<name>A0A6N9TJR8_DISTH</name>
<dbReference type="GO" id="GO:0070006">
    <property type="term" value="F:metalloaminopeptidase activity"/>
    <property type="evidence" value="ECO:0007669"/>
    <property type="project" value="UniProtKB-UniRule"/>
</dbReference>
<feature type="binding site" evidence="6">
    <location>
        <position position="209"/>
    </location>
    <ligand>
        <name>a divalent metal cation</name>
        <dbReference type="ChEBI" id="CHEBI:60240"/>
        <label>2</label>
        <note>catalytic</note>
    </ligand>
</feature>
<evidence type="ECO:0000256" key="2">
    <source>
        <dbReference type="ARBA" id="ARBA00022438"/>
    </source>
</evidence>
<protein>
    <recommendedName>
        <fullName evidence="6 7">Methionine aminopeptidase</fullName>
        <shortName evidence="6">MAP</shortName>
        <shortName evidence="6">MetAP</shortName>
        <ecNumber evidence="6 7">3.4.11.18</ecNumber>
    </recommendedName>
    <alternativeName>
        <fullName evidence="6">Peptidase M</fullName>
    </alternativeName>
</protein>
<feature type="binding site" evidence="6">
    <location>
        <position position="112"/>
    </location>
    <ligand>
        <name>a divalent metal cation</name>
        <dbReference type="ChEBI" id="CHEBI:60240"/>
        <label>2</label>
        <note>catalytic</note>
    </ligand>
</feature>
<dbReference type="NCBIfam" id="TIGR00500">
    <property type="entry name" value="met_pdase_I"/>
    <property type="match status" value="1"/>
</dbReference>
<dbReference type="RefSeq" id="WP_163297488.1">
    <property type="nucleotide sequence ID" value="NZ_JAAGRR010000002.1"/>
</dbReference>
<sequence>MKAPHRRIVLKAPWEIERLRAANRVVAEVLAELAAAVGPGQTTADLDRMTREGIERRGGKPAFLGYHGYPASLCVSINEEVVHGIPSPRRRIADGDLVSMDVGAVVDGYYGDAALSVIVGEHPGSTAARLVEVTRRCLDAGIAEARPGRHLQDISAAIQGVVEAAGFSVVRKFVGHGIGTALHEPPEVPNFGRPGQGPRLRPGMVLAIEPMVNEGGPDVRVLEDGWTAVTADGKLSAHFEHSVAITEDGPVVLSRLD</sequence>
<keyword evidence="10" id="KW-1185">Reference proteome</keyword>
<comment type="cofactor">
    <cofactor evidence="6">
        <name>Co(2+)</name>
        <dbReference type="ChEBI" id="CHEBI:48828"/>
    </cofactor>
    <cofactor evidence="6">
        <name>Zn(2+)</name>
        <dbReference type="ChEBI" id="CHEBI:29105"/>
    </cofactor>
    <cofactor evidence="6">
        <name>Mn(2+)</name>
        <dbReference type="ChEBI" id="CHEBI:29035"/>
    </cofactor>
    <cofactor evidence="6">
        <name>Fe(2+)</name>
        <dbReference type="ChEBI" id="CHEBI:29033"/>
    </cofactor>
    <text evidence="6">Binds 2 divalent metal cations per subunit. Has a high-affinity and a low affinity metal-binding site. The true nature of the physiological cofactor is under debate. The enzyme is active with cobalt, zinc, manganese or divalent iron ions. Most likely, methionine aminopeptidases function as mononuclear Fe(2+)-metalloproteases under physiological conditions, and the catalytically relevant metal-binding site has been assigned to the histidine-containing high-affinity site.</text>
</comment>
<feature type="binding site" evidence="6">
    <location>
        <position position="240"/>
    </location>
    <ligand>
        <name>a divalent metal cation</name>
        <dbReference type="ChEBI" id="CHEBI:60240"/>
        <label>2</label>
        <note>catalytic</note>
    </ligand>
</feature>
<dbReference type="Proteomes" id="UP000469346">
    <property type="component" value="Unassembled WGS sequence"/>
</dbReference>
<dbReference type="PROSITE" id="PS00680">
    <property type="entry name" value="MAP_1"/>
    <property type="match status" value="1"/>
</dbReference>
<feature type="binding site" evidence="6">
    <location>
        <position position="112"/>
    </location>
    <ligand>
        <name>a divalent metal cation</name>
        <dbReference type="ChEBI" id="CHEBI:60240"/>
        <label>1</label>
    </ligand>
</feature>
<dbReference type="InterPro" id="IPR002467">
    <property type="entry name" value="Pept_M24A_MAP1"/>
</dbReference>
<dbReference type="AlphaFoldDB" id="A0A6N9TJR8"/>
<keyword evidence="2 6" id="KW-0031">Aminopeptidase</keyword>
<evidence type="ECO:0000256" key="6">
    <source>
        <dbReference type="HAMAP-Rule" id="MF_01974"/>
    </source>
</evidence>
<reference evidence="9 10" key="1">
    <citation type="submission" date="2020-02" db="EMBL/GenBank/DDBJ databases">
        <title>Comparative genomics of sulfur disproportionating microorganisms.</title>
        <authorList>
            <person name="Ward L.M."/>
            <person name="Bertran E."/>
            <person name="Johnston D.T."/>
        </authorList>
    </citation>
    <scope>NUCLEOTIDE SEQUENCE [LARGE SCALE GENOMIC DNA]</scope>
    <source>
        <strain evidence="9 10">DSM 100025</strain>
    </source>
</reference>
<accession>A0A6N9TJR8</accession>